<keyword evidence="3" id="KW-1185">Reference proteome</keyword>
<evidence type="ECO:0000256" key="1">
    <source>
        <dbReference type="SAM" id="MobiDB-lite"/>
    </source>
</evidence>
<evidence type="ECO:0000313" key="3">
    <source>
        <dbReference type="Proteomes" id="UP001187192"/>
    </source>
</evidence>
<proteinExistence type="predicted"/>
<protein>
    <recommendedName>
        <fullName evidence="4">CCHC-type domain-containing protein</fullName>
    </recommendedName>
</protein>
<accession>A0AA87ZA23</accession>
<evidence type="ECO:0000313" key="2">
    <source>
        <dbReference type="EMBL" id="GMN32448.1"/>
    </source>
</evidence>
<gene>
    <name evidence="2" type="ORF">TIFTF001_041732</name>
</gene>
<feature type="compositionally biased region" description="Polar residues" evidence="1">
    <location>
        <begin position="138"/>
        <end position="160"/>
    </location>
</feature>
<feature type="region of interest" description="Disordered" evidence="1">
    <location>
        <begin position="244"/>
        <end position="264"/>
    </location>
</feature>
<sequence length="306" mass="33852">MMCNGEFLQKDPEEAFEYLNELAEKAHTWTGPSATDSTSRSRPAGVYQLREEDNLKAQIESLTRQIEALKTKEGRGIHMVARAESQEPCFVCGGVEHLAKDCLVYSEMRGSYEEQCNALGAYNKPFSNTYNPGWRNHPNFSWRDSNQTQPSGGQWRTEQQPQPPKANFAPQYHAQPPRNSLEITLHSFMEAQTTMNQKTGKVSFLRNDFQSSFGAHTKPCATHKPTRISGRVISGVKPAAWPPAGASQPVIPAHTRSPALPPRARDLSPRDFWVAQATNLPSKPAIPAASRPVSSAASQARVIQVA</sequence>
<dbReference type="EMBL" id="BTGU01001991">
    <property type="protein sequence ID" value="GMN32448.1"/>
    <property type="molecule type" value="Genomic_DNA"/>
</dbReference>
<evidence type="ECO:0008006" key="4">
    <source>
        <dbReference type="Google" id="ProtNLM"/>
    </source>
</evidence>
<comment type="caution">
    <text evidence="2">The sequence shown here is derived from an EMBL/GenBank/DDBJ whole genome shotgun (WGS) entry which is preliminary data.</text>
</comment>
<reference evidence="2" key="1">
    <citation type="submission" date="2023-07" db="EMBL/GenBank/DDBJ databases">
        <title>draft genome sequence of fig (Ficus carica).</title>
        <authorList>
            <person name="Takahashi T."/>
            <person name="Nishimura K."/>
        </authorList>
    </citation>
    <scope>NUCLEOTIDE SEQUENCE</scope>
</reference>
<dbReference type="Proteomes" id="UP001187192">
    <property type="component" value="Unassembled WGS sequence"/>
</dbReference>
<name>A0AA87ZA23_FICCA</name>
<organism evidence="2 3">
    <name type="scientific">Ficus carica</name>
    <name type="common">Common fig</name>
    <dbReference type="NCBI Taxonomy" id="3494"/>
    <lineage>
        <taxon>Eukaryota</taxon>
        <taxon>Viridiplantae</taxon>
        <taxon>Streptophyta</taxon>
        <taxon>Embryophyta</taxon>
        <taxon>Tracheophyta</taxon>
        <taxon>Spermatophyta</taxon>
        <taxon>Magnoliopsida</taxon>
        <taxon>eudicotyledons</taxon>
        <taxon>Gunneridae</taxon>
        <taxon>Pentapetalae</taxon>
        <taxon>rosids</taxon>
        <taxon>fabids</taxon>
        <taxon>Rosales</taxon>
        <taxon>Moraceae</taxon>
        <taxon>Ficeae</taxon>
        <taxon>Ficus</taxon>
    </lineage>
</organism>
<feature type="region of interest" description="Disordered" evidence="1">
    <location>
        <begin position="137"/>
        <end position="174"/>
    </location>
</feature>
<dbReference type="AlphaFoldDB" id="A0AA87ZA23"/>